<dbReference type="Proteomes" id="UP000017836">
    <property type="component" value="Unassembled WGS sequence"/>
</dbReference>
<dbReference type="EMBL" id="KI392812">
    <property type="protein sequence ID" value="ERN10671.1"/>
    <property type="molecule type" value="Genomic_DNA"/>
</dbReference>
<dbReference type="Gramene" id="ERN10671">
    <property type="protein sequence ID" value="ERN10671"/>
    <property type="gene ID" value="AMTR_s00028p00236360"/>
</dbReference>
<name>W1PSL6_AMBTC</name>
<dbReference type="AlphaFoldDB" id="W1PSL6"/>
<accession>W1PSL6</accession>
<reference evidence="2" key="1">
    <citation type="journal article" date="2013" name="Science">
        <title>The Amborella genome and the evolution of flowering plants.</title>
        <authorList>
            <consortium name="Amborella Genome Project"/>
        </authorList>
    </citation>
    <scope>NUCLEOTIDE SEQUENCE [LARGE SCALE GENOMIC DNA]</scope>
</reference>
<sequence>MSHFVSVLPLPPEARSVDLSVKKRPCSAKLFASTLLENHVRVNGVRRYISKIA</sequence>
<keyword evidence="2" id="KW-1185">Reference proteome</keyword>
<proteinExistence type="predicted"/>
<dbReference type="HOGENOM" id="CLU_3071387_0_0_1"/>
<evidence type="ECO:0000313" key="2">
    <source>
        <dbReference type="Proteomes" id="UP000017836"/>
    </source>
</evidence>
<protein>
    <submittedName>
        <fullName evidence="1">Uncharacterized protein</fullName>
    </submittedName>
</protein>
<evidence type="ECO:0000313" key="1">
    <source>
        <dbReference type="EMBL" id="ERN10671.1"/>
    </source>
</evidence>
<organism evidence="1 2">
    <name type="scientific">Amborella trichopoda</name>
    <dbReference type="NCBI Taxonomy" id="13333"/>
    <lineage>
        <taxon>Eukaryota</taxon>
        <taxon>Viridiplantae</taxon>
        <taxon>Streptophyta</taxon>
        <taxon>Embryophyta</taxon>
        <taxon>Tracheophyta</taxon>
        <taxon>Spermatophyta</taxon>
        <taxon>Magnoliopsida</taxon>
        <taxon>Amborellales</taxon>
        <taxon>Amborellaceae</taxon>
        <taxon>Amborella</taxon>
    </lineage>
</organism>
<gene>
    <name evidence="1" type="ORF">AMTR_s00028p00236360</name>
</gene>